<protein>
    <submittedName>
        <fullName evidence="3">Porin</fullName>
    </submittedName>
</protein>
<dbReference type="Pfam" id="PF07396">
    <property type="entry name" value="Porin_O_P"/>
    <property type="match status" value="1"/>
</dbReference>
<dbReference type="InterPro" id="IPR010870">
    <property type="entry name" value="Porin_O/P"/>
</dbReference>
<organism evidence="3 4">
    <name type="scientific">Gilvimarinus algae</name>
    <dbReference type="NCBI Taxonomy" id="3058037"/>
    <lineage>
        <taxon>Bacteria</taxon>
        <taxon>Pseudomonadati</taxon>
        <taxon>Pseudomonadota</taxon>
        <taxon>Gammaproteobacteria</taxon>
        <taxon>Cellvibrionales</taxon>
        <taxon>Cellvibrionaceae</taxon>
        <taxon>Gilvimarinus</taxon>
    </lineage>
</organism>
<comment type="caution">
    <text evidence="3">The sequence shown here is derived from an EMBL/GenBank/DDBJ whole genome shotgun (WGS) entry which is preliminary data.</text>
</comment>
<evidence type="ECO:0000256" key="2">
    <source>
        <dbReference type="SAM" id="SignalP"/>
    </source>
</evidence>
<keyword evidence="4" id="KW-1185">Reference proteome</keyword>
<proteinExistence type="predicted"/>
<sequence>MRWLCPARALFMTAALGLSGNGFADESTEVLKAEIEALKARIEVLEQRRPIKEQLLNTATIGSEQVSEKKASRESPKRDIKVGGALRFNLLYQEDADASVGKRGESGLDVFRFNVDGQRDNVLISAEYRFYPYMSVLHHGWVGYEFEDASQLQLGITQVPFGILPYASHNAWAGVPYYVGLADDYDMGIKYQRERGPWSMHFAFFKNEEFNDATNLDRYGFDLVRVGEQQNEEVNQLNARLAYTFGETTACETQLGASVEAGQMYNTLSEERGDRWAGAAHLDNRCGRWSLQLQSAQYRYSAADPAGVDDSVVRVGAFAGSYDIDSDARVWVANLAYNLPVSWPLLDSVTCYNDYSRLDKSIAGATDSEINTTGCAIGSGPLFTYIDYILAKNMPYFGQGSLAGGGEDDWQGRFNINIGYYW</sequence>
<feature type="coiled-coil region" evidence="1">
    <location>
        <begin position="28"/>
        <end position="55"/>
    </location>
</feature>
<feature type="chain" id="PRO_5045094621" evidence="2">
    <location>
        <begin position="25"/>
        <end position="422"/>
    </location>
</feature>
<dbReference type="Proteomes" id="UP001168380">
    <property type="component" value="Unassembled WGS sequence"/>
</dbReference>
<evidence type="ECO:0000313" key="4">
    <source>
        <dbReference type="Proteomes" id="UP001168380"/>
    </source>
</evidence>
<evidence type="ECO:0000256" key="1">
    <source>
        <dbReference type="SAM" id="Coils"/>
    </source>
</evidence>
<gene>
    <name evidence="3" type="ORF">QWI16_00470</name>
</gene>
<dbReference type="SUPFAM" id="SSF56935">
    <property type="entry name" value="Porins"/>
    <property type="match status" value="1"/>
</dbReference>
<feature type="signal peptide" evidence="2">
    <location>
        <begin position="1"/>
        <end position="24"/>
    </location>
</feature>
<keyword evidence="2" id="KW-0732">Signal</keyword>
<keyword evidence="1" id="KW-0175">Coiled coil</keyword>
<reference evidence="3" key="1">
    <citation type="submission" date="2023-07" db="EMBL/GenBank/DDBJ databases">
        <title>Gilvimarinus algae sp. nov., isolated from the surface of Kelp.</title>
        <authorList>
            <person name="Sun Y.Y."/>
            <person name="Gong Y."/>
            <person name="Du Z.J."/>
        </authorList>
    </citation>
    <scope>NUCLEOTIDE SEQUENCE</scope>
    <source>
        <strain evidence="3">SDUM040014</strain>
    </source>
</reference>
<dbReference type="EMBL" id="JAULRT010000027">
    <property type="protein sequence ID" value="MDO3380622.1"/>
    <property type="molecule type" value="Genomic_DNA"/>
</dbReference>
<accession>A0ABT8TEA4</accession>
<evidence type="ECO:0000313" key="3">
    <source>
        <dbReference type="EMBL" id="MDO3380622.1"/>
    </source>
</evidence>
<name>A0ABT8TEA4_9GAMM</name>
<dbReference type="RefSeq" id="WP_302710746.1">
    <property type="nucleotide sequence ID" value="NZ_JAULRT010000027.1"/>
</dbReference>